<dbReference type="PANTHER" id="PTHR22950">
    <property type="entry name" value="AMINO ACID TRANSPORTER"/>
    <property type="match status" value="1"/>
</dbReference>
<feature type="compositionally biased region" description="Basic and acidic residues" evidence="5">
    <location>
        <begin position="1"/>
        <end position="16"/>
    </location>
</feature>
<dbReference type="EMBL" id="MKKU01000068">
    <property type="protein sequence ID" value="RNF25874.1"/>
    <property type="molecule type" value="Genomic_DNA"/>
</dbReference>
<feature type="transmembrane region" description="Helical" evidence="6">
    <location>
        <begin position="69"/>
        <end position="91"/>
    </location>
</feature>
<dbReference type="InterPro" id="IPR013057">
    <property type="entry name" value="AA_transpt_TM"/>
</dbReference>
<feature type="domain" description="Amino acid transporter transmembrane" evidence="7">
    <location>
        <begin position="76"/>
        <end position="466"/>
    </location>
</feature>
<dbReference type="GeneID" id="40315490"/>
<evidence type="ECO:0000256" key="1">
    <source>
        <dbReference type="ARBA" id="ARBA00004141"/>
    </source>
</evidence>
<sequence>MEGRFVAHGEEMREEAGTPLGNEPHPHLVSGCPYETVKVGTAALSEEDDSQTGMKCGGAYRAMGRLNSIVPYGGLVSNSFNLASATLGAGIVAIPSGFRDSGIVVAAILLALCCACTVYSIRLLALIKEKTGFRSYEEMARGLFARGFDYFVAFLMFIFCFGTCVGYVISVGDLLFPLLASPSTPEFLRTSTGKSLLVSGVWLLGMFSLSLPKEINSLRHASVVGVSFLIFFVACMVIHAASNGLKGGLSSELHLYNGGKNALNGLSLFIFAFICQVNCFEVYGEMRNPSPNRMTRDTALSMTFVGLLYFFAGFFGYADFGNAVAGSVLQLYDPGHDLLMAVAYVGIAIKLCVGFAICIQPSRDAVYYVLRWGKTSDVPTWRNLLLSGFLALAALILGLFIPSITVVFGFLGGVCGGFLGFLFPAFFYMYAGNWSLREVGWANFLATYCLILLGVVAVVFGTALTIYGEVHG</sequence>
<dbReference type="RefSeq" id="XP_029231080.1">
    <property type="nucleotide sequence ID" value="XM_029368815.1"/>
</dbReference>
<name>A0A3R7LJI8_9TRYP</name>
<comment type="subcellular location">
    <subcellularLocation>
        <location evidence="1">Membrane</location>
        <topology evidence="1">Multi-pass membrane protein</topology>
    </subcellularLocation>
</comment>
<feature type="transmembrane region" description="Helical" evidence="6">
    <location>
        <begin position="380"/>
        <end position="401"/>
    </location>
</feature>
<feature type="region of interest" description="Disordered" evidence="5">
    <location>
        <begin position="1"/>
        <end position="24"/>
    </location>
</feature>
<keyword evidence="3 6" id="KW-1133">Transmembrane helix</keyword>
<dbReference type="GO" id="GO:0016020">
    <property type="term" value="C:membrane"/>
    <property type="evidence" value="ECO:0007669"/>
    <property type="project" value="UniProtKB-SubCell"/>
</dbReference>
<dbReference type="Pfam" id="PF01490">
    <property type="entry name" value="Aa_trans"/>
    <property type="match status" value="1"/>
</dbReference>
<dbReference type="OrthoDB" id="28208at2759"/>
<evidence type="ECO:0000256" key="4">
    <source>
        <dbReference type="ARBA" id="ARBA00023136"/>
    </source>
</evidence>
<gene>
    <name evidence="8" type="ORF">Tco025E_01879</name>
</gene>
<evidence type="ECO:0000259" key="7">
    <source>
        <dbReference type="Pfam" id="PF01490"/>
    </source>
</evidence>
<reference evidence="8 9" key="1">
    <citation type="journal article" date="2018" name="BMC Genomics">
        <title>Genomic comparison of Trypanosoma conorhini and Trypanosoma rangeli to Trypanosoma cruzi strains of high and low virulence.</title>
        <authorList>
            <person name="Bradwell K.R."/>
            <person name="Koparde V.N."/>
            <person name="Matveyev A.V."/>
            <person name="Serrano M.G."/>
            <person name="Alves J.M."/>
            <person name="Parikh H."/>
            <person name="Huang B."/>
            <person name="Lee V."/>
            <person name="Espinosa-Alvarez O."/>
            <person name="Ortiz P.A."/>
            <person name="Costa-Martins A.G."/>
            <person name="Teixeira M.M."/>
            <person name="Buck G.A."/>
        </authorList>
    </citation>
    <scope>NUCLEOTIDE SEQUENCE [LARGE SCALE GENOMIC DNA]</scope>
    <source>
        <strain evidence="8 9">025E</strain>
    </source>
</reference>
<evidence type="ECO:0000256" key="6">
    <source>
        <dbReference type="SAM" id="Phobius"/>
    </source>
</evidence>
<feature type="transmembrane region" description="Helical" evidence="6">
    <location>
        <begin position="223"/>
        <end position="242"/>
    </location>
</feature>
<evidence type="ECO:0000256" key="2">
    <source>
        <dbReference type="ARBA" id="ARBA00022692"/>
    </source>
</evidence>
<comment type="caution">
    <text evidence="8">The sequence shown here is derived from an EMBL/GenBank/DDBJ whole genome shotgun (WGS) entry which is preliminary data.</text>
</comment>
<keyword evidence="2 6" id="KW-0812">Transmembrane</keyword>
<proteinExistence type="predicted"/>
<evidence type="ECO:0000313" key="9">
    <source>
        <dbReference type="Proteomes" id="UP000284403"/>
    </source>
</evidence>
<evidence type="ECO:0000313" key="8">
    <source>
        <dbReference type="EMBL" id="RNF25874.1"/>
    </source>
</evidence>
<protein>
    <submittedName>
        <fullName evidence="8">Putative amino acid transporter</fullName>
    </submittedName>
</protein>
<accession>A0A3R7LJI8</accession>
<feature type="transmembrane region" description="Helical" evidence="6">
    <location>
        <begin position="103"/>
        <end position="127"/>
    </location>
</feature>
<evidence type="ECO:0000256" key="3">
    <source>
        <dbReference type="ARBA" id="ARBA00022989"/>
    </source>
</evidence>
<dbReference type="Proteomes" id="UP000284403">
    <property type="component" value="Unassembled WGS sequence"/>
</dbReference>
<keyword evidence="9" id="KW-1185">Reference proteome</keyword>
<feature type="transmembrane region" description="Helical" evidence="6">
    <location>
        <begin position="442"/>
        <end position="467"/>
    </location>
</feature>
<feature type="transmembrane region" description="Helical" evidence="6">
    <location>
        <begin position="300"/>
        <end position="318"/>
    </location>
</feature>
<feature type="transmembrane region" description="Helical" evidence="6">
    <location>
        <begin position="192"/>
        <end position="211"/>
    </location>
</feature>
<feature type="transmembrane region" description="Helical" evidence="6">
    <location>
        <begin position="148"/>
        <end position="172"/>
    </location>
</feature>
<dbReference type="GO" id="GO:0015179">
    <property type="term" value="F:L-amino acid transmembrane transporter activity"/>
    <property type="evidence" value="ECO:0007669"/>
    <property type="project" value="TreeGrafter"/>
</dbReference>
<dbReference type="GO" id="GO:0005737">
    <property type="term" value="C:cytoplasm"/>
    <property type="evidence" value="ECO:0007669"/>
    <property type="project" value="TreeGrafter"/>
</dbReference>
<keyword evidence="4 6" id="KW-0472">Membrane</keyword>
<evidence type="ECO:0000256" key="5">
    <source>
        <dbReference type="SAM" id="MobiDB-lite"/>
    </source>
</evidence>
<feature type="transmembrane region" description="Helical" evidence="6">
    <location>
        <begin position="262"/>
        <end position="280"/>
    </location>
</feature>
<dbReference type="PANTHER" id="PTHR22950:SF649">
    <property type="entry name" value="ACID TRANSPORTER, PUTATIVE-RELATED"/>
    <property type="match status" value="1"/>
</dbReference>
<dbReference type="AlphaFoldDB" id="A0A3R7LJI8"/>
<feature type="transmembrane region" description="Helical" evidence="6">
    <location>
        <begin position="338"/>
        <end position="359"/>
    </location>
</feature>
<organism evidence="8 9">
    <name type="scientific">Trypanosoma conorhini</name>
    <dbReference type="NCBI Taxonomy" id="83891"/>
    <lineage>
        <taxon>Eukaryota</taxon>
        <taxon>Discoba</taxon>
        <taxon>Euglenozoa</taxon>
        <taxon>Kinetoplastea</taxon>
        <taxon>Metakinetoplastina</taxon>
        <taxon>Trypanosomatida</taxon>
        <taxon>Trypanosomatidae</taxon>
        <taxon>Trypanosoma</taxon>
    </lineage>
</organism>
<feature type="transmembrane region" description="Helical" evidence="6">
    <location>
        <begin position="407"/>
        <end position="430"/>
    </location>
</feature>